<dbReference type="Gene3D" id="1.10.260.130">
    <property type="match status" value="1"/>
</dbReference>
<dbReference type="Proteomes" id="UP000031364">
    <property type="component" value="Unassembled WGS sequence"/>
</dbReference>
<proteinExistence type="predicted"/>
<evidence type="ECO:0000256" key="2">
    <source>
        <dbReference type="SAM" id="SignalP"/>
    </source>
</evidence>
<sequence length="469" mass="50562">MRVVGLRYLLRRWSTVPFVVLCAVSLVATAGTVAAEPVPVQPVLPFPIPPTPPEFDPAFYEPDPAVVAAKKPGEIIAAREVHVSLYSVLPYNVDAWQLSFRSTNTRDEPIAAVTTVVKPRGNNNGVPRNLLSYQFAPDSSAKYCSPSYVLQLASVPPNITGALNIPVEFINAITTVGLGWALNMPDYDGPDMAFGAGPLNARITLDSIRAAENFDLLGLEGAATKVGLLGYSGGAIATGHAAELKASYAPELNVVGSAMGGIPADLVRMIKLASNNAGSGLLLSGMLSAAREYPDLAQYYDQHMNGFGKAMAAVKAPFCLWSAAVLPFVNLPGLFDSPDVFSDPVPAAVFEKLRMGHSTPDMPVFMFQANPDWIVPVGPVNDLYAHYCEDPNARVEYMRDNFSEHFSLLAIAWAKETTWLKDRFDGVPVQQGCVFNDVGSMALDPATWPEWLRKVATFVPAVFQYPIGN</sequence>
<comment type="caution">
    <text evidence="3">The sequence shown here is derived from an EMBL/GenBank/DDBJ whole genome shotgun (WGS) entry which is preliminary data.</text>
</comment>
<reference evidence="3 4" key="1">
    <citation type="journal article" date="2014" name="Int. J. Syst. Evol. Microbiol.">
        <title>Nocardia vulneris sp. nov., isolated from wounds of human patients in North America.</title>
        <authorList>
            <person name="Lasker B.A."/>
            <person name="Bell M."/>
            <person name="Klenk H.P."/>
            <person name="Sproer C."/>
            <person name="Schumann C."/>
            <person name="Schumann P."/>
            <person name="Brown J.M."/>
        </authorList>
    </citation>
    <scope>NUCLEOTIDE SEQUENCE [LARGE SCALE GENOMIC DNA]</scope>
    <source>
        <strain evidence="3 4">W9851</strain>
    </source>
</reference>
<dbReference type="PANTHER" id="PTHR34853">
    <property type="match status" value="1"/>
</dbReference>
<feature type="signal peptide" evidence="2">
    <location>
        <begin position="1"/>
        <end position="30"/>
    </location>
</feature>
<organism evidence="3 4">
    <name type="scientific">Nocardia vulneris</name>
    <dbReference type="NCBI Taxonomy" id="1141657"/>
    <lineage>
        <taxon>Bacteria</taxon>
        <taxon>Bacillati</taxon>
        <taxon>Actinomycetota</taxon>
        <taxon>Actinomycetes</taxon>
        <taxon>Mycobacteriales</taxon>
        <taxon>Nocardiaceae</taxon>
        <taxon>Nocardia</taxon>
    </lineage>
</organism>
<dbReference type="SUPFAM" id="SSF53474">
    <property type="entry name" value="alpha/beta-Hydrolases"/>
    <property type="match status" value="1"/>
</dbReference>
<accession>A0ABR4ZCP6</accession>
<dbReference type="InterPro" id="IPR005152">
    <property type="entry name" value="Lipase_secreted"/>
</dbReference>
<evidence type="ECO:0000313" key="3">
    <source>
        <dbReference type="EMBL" id="KIA62867.1"/>
    </source>
</evidence>
<feature type="chain" id="PRO_5047050215" evidence="2">
    <location>
        <begin position="31"/>
        <end position="469"/>
    </location>
</feature>
<keyword evidence="1" id="KW-0378">Hydrolase</keyword>
<dbReference type="EMBL" id="JNFP01000027">
    <property type="protein sequence ID" value="KIA62867.1"/>
    <property type="molecule type" value="Genomic_DNA"/>
</dbReference>
<evidence type="ECO:0000256" key="1">
    <source>
        <dbReference type="ARBA" id="ARBA00022801"/>
    </source>
</evidence>
<dbReference type="Pfam" id="PF03583">
    <property type="entry name" value="LIP"/>
    <property type="match status" value="1"/>
</dbReference>
<protein>
    <submittedName>
        <fullName evidence="3">Triacylglycerol lipase</fullName>
    </submittedName>
</protein>
<dbReference type="PANTHER" id="PTHR34853:SF5">
    <property type="entry name" value="LIP-DOMAIN-CONTAINING PROTEIN-RELATED"/>
    <property type="match status" value="1"/>
</dbReference>
<evidence type="ECO:0000313" key="4">
    <source>
        <dbReference type="Proteomes" id="UP000031364"/>
    </source>
</evidence>
<name>A0ABR4ZCP6_9NOCA</name>
<dbReference type="InterPro" id="IPR029058">
    <property type="entry name" value="AB_hydrolase_fold"/>
</dbReference>
<keyword evidence="4" id="KW-1185">Reference proteome</keyword>
<dbReference type="RefSeq" id="WP_043673836.1">
    <property type="nucleotide sequence ID" value="NZ_BDCI01000013.1"/>
</dbReference>
<gene>
    <name evidence="3" type="ORF">FG87_22325</name>
</gene>
<dbReference type="Gene3D" id="3.40.50.1820">
    <property type="entry name" value="alpha/beta hydrolase"/>
    <property type="match status" value="1"/>
</dbReference>
<keyword evidence="2" id="KW-0732">Signal</keyword>